<dbReference type="CDD" id="cd12148">
    <property type="entry name" value="fungal_TF_MHR"/>
    <property type="match status" value="1"/>
</dbReference>
<dbReference type="GO" id="GO:0000981">
    <property type="term" value="F:DNA-binding transcription factor activity, RNA polymerase II-specific"/>
    <property type="evidence" value="ECO:0007669"/>
    <property type="project" value="TreeGrafter"/>
</dbReference>
<accession>A0A9W9LH91</accession>
<feature type="domain" description="Xylanolytic transcriptional activator regulatory" evidence="8">
    <location>
        <begin position="1"/>
        <end position="70"/>
    </location>
</feature>
<proteinExistence type="predicted"/>
<evidence type="ECO:0000256" key="7">
    <source>
        <dbReference type="ARBA" id="ARBA00023242"/>
    </source>
</evidence>
<protein>
    <recommendedName>
        <fullName evidence="8">Xylanolytic transcriptional activator regulatory domain-containing protein</fullName>
    </recommendedName>
</protein>
<evidence type="ECO:0000256" key="2">
    <source>
        <dbReference type="ARBA" id="ARBA00022723"/>
    </source>
</evidence>
<comment type="subcellular location">
    <subcellularLocation>
        <location evidence="1">Nucleus</location>
    </subcellularLocation>
</comment>
<evidence type="ECO:0000259" key="8">
    <source>
        <dbReference type="SMART" id="SM00906"/>
    </source>
</evidence>
<dbReference type="GO" id="GO:0045944">
    <property type="term" value="P:positive regulation of transcription by RNA polymerase II"/>
    <property type="evidence" value="ECO:0007669"/>
    <property type="project" value="TreeGrafter"/>
</dbReference>
<sequence>MALRQCIELGYHRSVTRFRSKSDPLRLELQKRAFWCTYGLDCSAAIHLGRPLGLSQSEIDAELPLDVDSANLSKNGISGPLRTAVTEPATDMSLTIHVIRLRCLWARIHTSLYSDIASCSPDHPTYGTRIAHLRAELEAWFTSAPPVRSRSDRVLSIFGSIDWFKMNYHYCILLIYRGQLIKSSGIPDEVFAECLQAAQSICHGYRRQYIGKGINYTWGSLHFLFTAGLTYLHCIWASPVIRETIRYDDMSKTCSDCTMVLVVMAERWTSTAPYRDLFEALSSHTMTMLVKKNHERWQLPGPVAPTPVLSPDHDDLRQWMIAIADTGMSDGMDDLLTGLVGEFPAFEATDTDI</sequence>
<dbReference type="PANTHER" id="PTHR47782:SF12">
    <property type="entry name" value="ZN(II)2CYS6 TRANSCRIPTION FACTOR (EUROFUNG)"/>
    <property type="match status" value="1"/>
</dbReference>
<dbReference type="GO" id="GO:0006351">
    <property type="term" value="P:DNA-templated transcription"/>
    <property type="evidence" value="ECO:0007669"/>
    <property type="project" value="InterPro"/>
</dbReference>
<evidence type="ECO:0000256" key="3">
    <source>
        <dbReference type="ARBA" id="ARBA00022833"/>
    </source>
</evidence>
<keyword evidence="3" id="KW-0862">Zinc</keyword>
<dbReference type="InterPro" id="IPR052202">
    <property type="entry name" value="Yeast_MetPath_Reg"/>
</dbReference>
<keyword evidence="6" id="KW-0804">Transcription</keyword>
<dbReference type="AlphaFoldDB" id="A0A9W9LH91"/>
<dbReference type="Pfam" id="PF04082">
    <property type="entry name" value="Fungal_trans"/>
    <property type="match status" value="1"/>
</dbReference>
<dbReference type="GO" id="GO:0008270">
    <property type="term" value="F:zinc ion binding"/>
    <property type="evidence" value="ECO:0007669"/>
    <property type="project" value="InterPro"/>
</dbReference>
<reference evidence="9" key="1">
    <citation type="submission" date="2022-11" db="EMBL/GenBank/DDBJ databases">
        <authorList>
            <person name="Petersen C."/>
        </authorList>
    </citation>
    <scope>NUCLEOTIDE SEQUENCE</scope>
    <source>
        <strain evidence="9">IBT 21917</strain>
    </source>
</reference>
<keyword evidence="5" id="KW-0238">DNA-binding</keyword>
<organism evidence="9 10">
    <name type="scientific">Penicillium capsulatum</name>
    <dbReference type="NCBI Taxonomy" id="69766"/>
    <lineage>
        <taxon>Eukaryota</taxon>
        <taxon>Fungi</taxon>
        <taxon>Dikarya</taxon>
        <taxon>Ascomycota</taxon>
        <taxon>Pezizomycotina</taxon>
        <taxon>Eurotiomycetes</taxon>
        <taxon>Eurotiomycetidae</taxon>
        <taxon>Eurotiales</taxon>
        <taxon>Aspergillaceae</taxon>
        <taxon>Penicillium</taxon>
    </lineage>
</organism>
<dbReference type="GO" id="GO:0043565">
    <property type="term" value="F:sequence-specific DNA binding"/>
    <property type="evidence" value="ECO:0007669"/>
    <property type="project" value="TreeGrafter"/>
</dbReference>
<dbReference type="GO" id="GO:0005634">
    <property type="term" value="C:nucleus"/>
    <property type="evidence" value="ECO:0007669"/>
    <property type="project" value="UniProtKB-SubCell"/>
</dbReference>
<evidence type="ECO:0000313" key="9">
    <source>
        <dbReference type="EMBL" id="KAJ5155575.1"/>
    </source>
</evidence>
<dbReference type="PANTHER" id="PTHR47782">
    <property type="entry name" value="ZN(II)2CYS6 TRANSCRIPTION FACTOR (EUROFUNG)-RELATED"/>
    <property type="match status" value="1"/>
</dbReference>
<evidence type="ECO:0000256" key="4">
    <source>
        <dbReference type="ARBA" id="ARBA00023015"/>
    </source>
</evidence>
<keyword evidence="4" id="KW-0805">Transcription regulation</keyword>
<gene>
    <name evidence="9" type="ORF">N7492_008378</name>
</gene>
<evidence type="ECO:0000256" key="5">
    <source>
        <dbReference type="ARBA" id="ARBA00023125"/>
    </source>
</evidence>
<evidence type="ECO:0000313" key="10">
    <source>
        <dbReference type="Proteomes" id="UP001146351"/>
    </source>
</evidence>
<evidence type="ECO:0000256" key="6">
    <source>
        <dbReference type="ARBA" id="ARBA00023163"/>
    </source>
</evidence>
<dbReference type="Proteomes" id="UP001146351">
    <property type="component" value="Unassembled WGS sequence"/>
</dbReference>
<dbReference type="InterPro" id="IPR007219">
    <property type="entry name" value="XnlR_reg_dom"/>
</dbReference>
<dbReference type="EMBL" id="JAPQKO010000006">
    <property type="protein sequence ID" value="KAJ5155575.1"/>
    <property type="molecule type" value="Genomic_DNA"/>
</dbReference>
<dbReference type="SMART" id="SM00906">
    <property type="entry name" value="Fungal_trans"/>
    <property type="match status" value="1"/>
</dbReference>
<name>A0A9W9LH91_9EURO</name>
<keyword evidence="10" id="KW-1185">Reference proteome</keyword>
<comment type="caution">
    <text evidence="9">The sequence shown here is derived from an EMBL/GenBank/DDBJ whole genome shotgun (WGS) entry which is preliminary data.</text>
</comment>
<evidence type="ECO:0000256" key="1">
    <source>
        <dbReference type="ARBA" id="ARBA00004123"/>
    </source>
</evidence>
<keyword evidence="2" id="KW-0479">Metal-binding</keyword>
<reference evidence="9" key="2">
    <citation type="journal article" date="2023" name="IMA Fungus">
        <title>Comparative genomic study of the Penicillium genus elucidates a diverse pangenome and 15 lateral gene transfer events.</title>
        <authorList>
            <person name="Petersen C."/>
            <person name="Sorensen T."/>
            <person name="Nielsen M.R."/>
            <person name="Sondergaard T.E."/>
            <person name="Sorensen J.L."/>
            <person name="Fitzpatrick D.A."/>
            <person name="Frisvad J.C."/>
            <person name="Nielsen K.L."/>
        </authorList>
    </citation>
    <scope>NUCLEOTIDE SEQUENCE</scope>
    <source>
        <strain evidence="9">IBT 21917</strain>
    </source>
</reference>
<dbReference type="OrthoDB" id="189997at2759"/>
<keyword evidence="7" id="KW-0539">Nucleus</keyword>